<evidence type="ECO:0000256" key="6">
    <source>
        <dbReference type="ARBA" id="ARBA00022741"/>
    </source>
</evidence>
<dbReference type="InterPro" id="IPR036652">
    <property type="entry name" value="YjeF_N_dom_sf"/>
</dbReference>
<evidence type="ECO:0000256" key="16">
    <source>
        <dbReference type="ARBA" id="ARBA00049209"/>
    </source>
</evidence>
<comment type="similarity">
    <text evidence="3 18">In the N-terminal section; belongs to the NnrE/AIBP family.</text>
</comment>
<gene>
    <name evidence="17" type="primary">nnrD</name>
    <name evidence="22" type="ORF">FHX47_001748</name>
</gene>
<keyword evidence="12 17" id="KW-0456">Lyase</keyword>
<evidence type="ECO:0000256" key="17">
    <source>
        <dbReference type="HAMAP-Rule" id="MF_01965"/>
    </source>
</evidence>
<dbReference type="EMBL" id="JACIBT010000008">
    <property type="protein sequence ID" value="MBB3668119.1"/>
    <property type="molecule type" value="Genomic_DNA"/>
</dbReference>
<feature type="domain" description="YjeF N-terminal" evidence="21">
    <location>
        <begin position="18"/>
        <end position="214"/>
    </location>
</feature>
<keyword evidence="11 18" id="KW-0413">Isomerase</keyword>
<keyword evidence="8 17" id="KW-0521">NADP</keyword>
<dbReference type="Pfam" id="PF01256">
    <property type="entry name" value="Carb_kinase"/>
    <property type="match status" value="1"/>
</dbReference>
<evidence type="ECO:0000256" key="19">
    <source>
        <dbReference type="SAM" id="MobiDB-lite"/>
    </source>
</evidence>
<feature type="region of interest" description="Disordered" evidence="19">
    <location>
        <begin position="223"/>
        <end position="254"/>
    </location>
</feature>
<sequence length="517" mass="52934">MTRDDELRLLPVYRGEQIREAEAPLIEAGRGAELMRRAAYGLADCVAKILQRRGRVYGATVTAMVGSGNNGADALYALSFLRRRGAAVRAVLVRGCAHQASLAAFQRAGGRVVESVPEPTEVLIDAVVGTGFSGDYQRPQTPGLEAALSTATVVACDLPSGVDADTGQAGDGVISAEHTVTFGGIKQGLLAGAGSHLSGQLHTADIGLGPHLPKTLVRAVSPHPAADVASAGRGEPLRSPASTDHKYSRGTVGIHAGSDQFPGAAQLSVGAAVATGVGMVTLVAPETVRAHVVAAWPETLGVEPDQQGRQARTGATVLGPGLGNDPQRLNEAQAALEQCLDDGSPCVLDASGLQLIRHQLHQRGGLGHNVLITPHLGEARRIAGDLRDQVLGRMLATDGPKSDPVEAARRLSGSLDCFVLLKGATTVIAAPDAEVLLHRAQTHGRPGVPGLATAGTGDVLCGILGALAATQQGSWLDVAAHAVHRHTQAAAGLDPRAEASFGASALIRALSPSAVAP</sequence>
<evidence type="ECO:0000256" key="4">
    <source>
        <dbReference type="ARBA" id="ARBA00009524"/>
    </source>
</evidence>
<comment type="similarity">
    <text evidence="17">Belongs to the NnrD/CARKD family.</text>
</comment>
<dbReference type="InterPro" id="IPR000631">
    <property type="entry name" value="CARKD"/>
</dbReference>
<comment type="similarity">
    <text evidence="4 18">In the C-terminal section; belongs to the NnrD/CARKD family.</text>
</comment>
<comment type="function">
    <text evidence="17">Catalyzes the dehydration of the S-form of NAD(P)HX at the expense of ADP, which is converted to AMP. Together with NAD(P)HX epimerase, which catalyzes the epimerization of the S- and R-forms, the enzyme allows the repair of both epimers of NAD(P)HX, a damaged form of NAD(P)H that is a result of enzymatic or heat-dependent hydration.</text>
</comment>
<keyword evidence="23" id="KW-1185">Reference proteome</keyword>
<reference evidence="22 23" key="1">
    <citation type="submission" date="2020-08" db="EMBL/GenBank/DDBJ databases">
        <title>Sequencing the genomes of 1000 actinobacteria strains.</title>
        <authorList>
            <person name="Klenk H.-P."/>
        </authorList>
    </citation>
    <scope>NUCLEOTIDE SEQUENCE [LARGE SCALE GENOMIC DNA]</scope>
    <source>
        <strain evidence="22 23">DSM 28238</strain>
    </source>
</reference>
<dbReference type="HAMAP" id="MF_01965">
    <property type="entry name" value="NADHX_dehydratase"/>
    <property type="match status" value="1"/>
</dbReference>
<keyword evidence="7 17" id="KW-0067">ATP-binding</keyword>
<keyword evidence="9 18" id="KW-0630">Potassium</keyword>
<dbReference type="GO" id="GO:0016301">
    <property type="term" value="F:kinase activity"/>
    <property type="evidence" value="ECO:0007669"/>
    <property type="project" value="UniProtKB-KW"/>
</dbReference>
<evidence type="ECO:0000256" key="8">
    <source>
        <dbReference type="ARBA" id="ARBA00022857"/>
    </source>
</evidence>
<feature type="binding site" evidence="17">
    <location>
        <position position="321"/>
    </location>
    <ligand>
        <name>(6S)-NADPHX</name>
        <dbReference type="ChEBI" id="CHEBI:64076"/>
    </ligand>
</feature>
<comment type="subunit">
    <text evidence="17">Homotetramer.</text>
</comment>
<dbReference type="PANTHER" id="PTHR12592:SF0">
    <property type="entry name" value="ATP-DEPENDENT (S)-NAD(P)H-HYDRATE DEHYDRATASE"/>
    <property type="match status" value="1"/>
</dbReference>
<comment type="cofactor">
    <cofactor evidence="18">
        <name>K(+)</name>
        <dbReference type="ChEBI" id="CHEBI:29103"/>
    </cofactor>
    <text evidence="18">Binds 1 potassium ion per subunit.</text>
</comment>
<feature type="binding site" evidence="17">
    <location>
        <position position="375"/>
    </location>
    <ligand>
        <name>(6S)-NADPHX</name>
        <dbReference type="ChEBI" id="CHEBI:64076"/>
    </ligand>
</feature>
<evidence type="ECO:0000313" key="23">
    <source>
        <dbReference type="Proteomes" id="UP000547528"/>
    </source>
</evidence>
<evidence type="ECO:0000256" key="7">
    <source>
        <dbReference type="ARBA" id="ARBA00022840"/>
    </source>
</evidence>
<dbReference type="InterPro" id="IPR004443">
    <property type="entry name" value="YjeF_N_dom"/>
</dbReference>
<evidence type="ECO:0000259" key="21">
    <source>
        <dbReference type="PROSITE" id="PS51385"/>
    </source>
</evidence>
<dbReference type="GO" id="GO:0052856">
    <property type="term" value="F:NAD(P)HX epimerase activity"/>
    <property type="evidence" value="ECO:0007669"/>
    <property type="project" value="UniProtKB-EC"/>
</dbReference>
<comment type="catalytic activity">
    <reaction evidence="1 18">
        <text>(6R)-NADHX = (6S)-NADHX</text>
        <dbReference type="Rhea" id="RHEA:32215"/>
        <dbReference type="ChEBI" id="CHEBI:64074"/>
        <dbReference type="ChEBI" id="CHEBI:64075"/>
        <dbReference type="EC" id="5.1.99.6"/>
    </reaction>
</comment>
<keyword evidence="22" id="KW-0808">Transferase</keyword>
<dbReference type="SUPFAM" id="SSF53613">
    <property type="entry name" value="Ribokinase-like"/>
    <property type="match status" value="1"/>
</dbReference>
<feature type="domain" description="YjeF C-terminal" evidence="20">
    <location>
        <begin position="229"/>
        <end position="517"/>
    </location>
</feature>
<comment type="cofactor">
    <cofactor evidence="17">
        <name>Mg(2+)</name>
        <dbReference type="ChEBI" id="CHEBI:18420"/>
    </cofactor>
</comment>
<dbReference type="EC" id="4.2.1.136" evidence="17"/>
<feature type="binding site" evidence="17">
    <location>
        <position position="458"/>
    </location>
    <ligand>
        <name>(6S)-NADPHX</name>
        <dbReference type="ChEBI" id="CHEBI:64076"/>
    </ligand>
</feature>
<organism evidence="22 23">
    <name type="scientific">Garicola koreensis</name>
    <dbReference type="NCBI Taxonomy" id="1262554"/>
    <lineage>
        <taxon>Bacteria</taxon>
        <taxon>Bacillati</taxon>
        <taxon>Actinomycetota</taxon>
        <taxon>Actinomycetes</taxon>
        <taxon>Micrococcales</taxon>
        <taxon>Micrococcaceae</taxon>
        <taxon>Garicola</taxon>
    </lineage>
</organism>
<evidence type="ECO:0000256" key="2">
    <source>
        <dbReference type="ARBA" id="ARBA00000909"/>
    </source>
</evidence>
<dbReference type="Pfam" id="PF03853">
    <property type="entry name" value="YjeF_N"/>
    <property type="match status" value="1"/>
</dbReference>
<dbReference type="InterPro" id="IPR030677">
    <property type="entry name" value="Nnr"/>
</dbReference>
<keyword evidence="6 17" id="KW-0547">Nucleotide-binding</keyword>
<dbReference type="Gene3D" id="3.40.1190.20">
    <property type="match status" value="1"/>
</dbReference>
<name>A0A7W5TWV3_9MICC</name>
<comment type="caution">
    <text evidence="22">The sequence shown here is derived from an EMBL/GenBank/DDBJ whole genome shotgun (WGS) entry which is preliminary data.</text>
</comment>
<protein>
    <recommendedName>
        <fullName evidence="17">ADP-dependent (S)-NAD(P)H-hydrate dehydratase</fullName>
        <ecNumber evidence="17">4.2.1.136</ecNumber>
    </recommendedName>
    <alternativeName>
        <fullName evidence="17">ADP-dependent NAD(P)HX dehydratase</fullName>
    </alternativeName>
</protein>
<comment type="catalytic activity">
    <reaction evidence="2 18">
        <text>(6R)-NADPHX = (6S)-NADPHX</text>
        <dbReference type="Rhea" id="RHEA:32227"/>
        <dbReference type="ChEBI" id="CHEBI:64076"/>
        <dbReference type="ChEBI" id="CHEBI:64077"/>
        <dbReference type="EC" id="5.1.99.6"/>
    </reaction>
</comment>
<comment type="function">
    <text evidence="14 18">Bifunctional enzyme that catalyzes the epimerization of the S- and R-forms of NAD(P)HX and the dehydration of the S-form of NAD(P)HX at the expense of ADP, which is converted to AMP. This allows the repair of both epimers of NAD(P)HX, a damaged form of NAD(P)H that is a result of enzymatic or heat-dependent hydration.</text>
</comment>
<dbReference type="GO" id="GO:0046872">
    <property type="term" value="F:metal ion binding"/>
    <property type="evidence" value="ECO:0007669"/>
    <property type="project" value="UniProtKB-UniRule"/>
</dbReference>
<evidence type="ECO:0000313" key="22">
    <source>
        <dbReference type="EMBL" id="MBB3668119.1"/>
    </source>
</evidence>
<feature type="binding site" evidence="17">
    <location>
        <position position="264"/>
    </location>
    <ligand>
        <name>(6S)-NADPHX</name>
        <dbReference type="ChEBI" id="CHEBI:64076"/>
    </ligand>
</feature>
<keyword evidence="5 18" id="KW-0479">Metal-binding</keyword>
<accession>A0A7W5TWV3</accession>
<dbReference type="Proteomes" id="UP000547528">
    <property type="component" value="Unassembled WGS sequence"/>
</dbReference>
<dbReference type="PROSITE" id="PS51385">
    <property type="entry name" value="YJEF_N"/>
    <property type="match status" value="1"/>
</dbReference>
<comment type="catalytic activity">
    <reaction evidence="15 17 18">
        <text>(6S)-NADHX + ADP = AMP + phosphate + NADH + H(+)</text>
        <dbReference type="Rhea" id="RHEA:32223"/>
        <dbReference type="ChEBI" id="CHEBI:15378"/>
        <dbReference type="ChEBI" id="CHEBI:43474"/>
        <dbReference type="ChEBI" id="CHEBI:57945"/>
        <dbReference type="ChEBI" id="CHEBI:64074"/>
        <dbReference type="ChEBI" id="CHEBI:456215"/>
        <dbReference type="ChEBI" id="CHEBI:456216"/>
        <dbReference type="EC" id="4.2.1.136"/>
    </reaction>
</comment>
<dbReference type="GO" id="GO:0052855">
    <property type="term" value="F:ADP-dependent NAD(P)H-hydrate dehydratase activity"/>
    <property type="evidence" value="ECO:0007669"/>
    <property type="project" value="UniProtKB-UniRule"/>
</dbReference>
<dbReference type="AlphaFoldDB" id="A0A7W5TWV3"/>
<evidence type="ECO:0000256" key="13">
    <source>
        <dbReference type="ARBA" id="ARBA00023268"/>
    </source>
</evidence>
<proteinExistence type="inferred from homology"/>
<evidence type="ECO:0000256" key="12">
    <source>
        <dbReference type="ARBA" id="ARBA00023239"/>
    </source>
</evidence>
<dbReference type="PROSITE" id="PS51383">
    <property type="entry name" value="YJEF_C_3"/>
    <property type="match status" value="1"/>
</dbReference>
<dbReference type="GO" id="GO:0005524">
    <property type="term" value="F:ATP binding"/>
    <property type="evidence" value="ECO:0007669"/>
    <property type="project" value="UniProtKB-UniRule"/>
</dbReference>
<dbReference type="PIRSF" id="PIRSF017184">
    <property type="entry name" value="Nnr"/>
    <property type="match status" value="1"/>
</dbReference>
<evidence type="ECO:0000256" key="15">
    <source>
        <dbReference type="ARBA" id="ARBA00048238"/>
    </source>
</evidence>
<evidence type="ECO:0000256" key="18">
    <source>
        <dbReference type="PIRNR" id="PIRNR017184"/>
    </source>
</evidence>
<evidence type="ECO:0000256" key="9">
    <source>
        <dbReference type="ARBA" id="ARBA00022958"/>
    </source>
</evidence>
<dbReference type="SUPFAM" id="SSF64153">
    <property type="entry name" value="YjeF N-terminal domain-like"/>
    <property type="match status" value="1"/>
</dbReference>
<dbReference type="GO" id="GO:0046496">
    <property type="term" value="P:nicotinamide nucleotide metabolic process"/>
    <property type="evidence" value="ECO:0007669"/>
    <property type="project" value="UniProtKB-UniRule"/>
</dbReference>
<dbReference type="GO" id="GO:0110051">
    <property type="term" value="P:metabolite repair"/>
    <property type="evidence" value="ECO:0007669"/>
    <property type="project" value="TreeGrafter"/>
</dbReference>
<feature type="binding site" evidence="17">
    <location>
        <begin position="422"/>
        <end position="426"/>
    </location>
    <ligand>
        <name>AMP</name>
        <dbReference type="ChEBI" id="CHEBI:456215"/>
    </ligand>
</feature>
<evidence type="ECO:0000256" key="10">
    <source>
        <dbReference type="ARBA" id="ARBA00023027"/>
    </source>
</evidence>
<evidence type="ECO:0000256" key="14">
    <source>
        <dbReference type="ARBA" id="ARBA00025153"/>
    </source>
</evidence>
<keyword evidence="10 17" id="KW-0520">NAD</keyword>
<dbReference type="NCBIfam" id="TIGR00196">
    <property type="entry name" value="yjeF_cterm"/>
    <property type="match status" value="1"/>
</dbReference>
<feature type="binding site" evidence="17">
    <location>
        <position position="457"/>
    </location>
    <ligand>
        <name>AMP</name>
        <dbReference type="ChEBI" id="CHEBI:456215"/>
    </ligand>
</feature>
<dbReference type="Gene3D" id="3.40.50.10260">
    <property type="entry name" value="YjeF N-terminal domain"/>
    <property type="match status" value="1"/>
</dbReference>
<dbReference type="CDD" id="cd01171">
    <property type="entry name" value="YXKO-related"/>
    <property type="match status" value="1"/>
</dbReference>
<evidence type="ECO:0000259" key="20">
    <source>
        <dbReference type="PROSITE" id="PS51383"/>
    </source>
</evidence>
<keyword evidence="22" id="KW-0418">Kinase</keyword>
<evidence type="ECO:0000256" key="11">
    <source>
        <dbReference type="ARBA" id="ARBA00023235"/>
    </source>
</evidence>
<dbReference type="RefSeq" id="WP_183358534.1">
    <property type="nucleotide sequence ID" value="NZ_BAABKR010000016.1"/>
</dbReference>
<keyword evidence="13" id="KW-0511">Multifunctional enzyme</keyword>
<evidence type="ECO:0000256" key="5">
    <source>
        <dbReference type="ARBA" id="ARBA00022723"/>
    </source>
</evidence>
<dbReference type="PANTHER" id="PTHR12592">
    <property type="entry name" value="ATP-DEPENDENT (S)-NAD(P)H-HYDRATE DEHYDRATASE FAMILY MEMBER"/>
    <property type="match status" value="1"/>
</dbReference>
<comment type="catalytic activity">
    <reaction evidence="16 17 18">
        <text>(6S)-NADPHX + ADP = AMP + phosphate + NADPH + H(+)</text>
        <dbReference type="Rhea" id="RHEA:32235"/>
        <dbReference type="ChEBI" id="CHEBI:15378"/>
        <dbReference type="ChEBI" id="CHEBI:43474"/>
        <dbReference type="ChEBI" id="CHEBI:57783"/>
        <dbReference type="ChEBI" id="CHEBI:64076"/>
        <dbReference type="ChEBI" id="CHEBI:456215"/>
        <dbReference type="ChEBI" id="CHEBI:456216"/>
        <dbReference type="EC" id="4.2.1.136"/>
    </reaction>
</comment>
<evidence type="ECO:0000256" key="3">
    <source>
        <dbReference type="ARBA" id="ARBA00006001"/>
    </source>
</evidence>
<evidence type="ECO:0000256" key="1">
    <source>
        <dbReference type="ARBA" id="ARBA00000013"/>
    </source>
</evidence>
<dbReference type="InterPro" id="IPR029056">
    <property type="entry name" value="Ribokinase-like"/>
</dbReference>